<dbReference type="InterPro" id="IPR040704">
    <property type="entry name" value="HEPN_AbiU2"/>
</dbReference>
<protein>
    <recommendedName>
        <fullName evidence="1">HEPN AbiU2-like domain-containing protein</fullName>
    </recommendedName>
</protein>
<accession>A0A0G0DMV4</accession>
<gene>
    <name evidence="2" type="ORF">UR96_C0046G0007</name>
</gene>
<evidence type="ECO:0000313" key="2">
    <source>
        <dbReference type="EMBL" id="KKP90241.1"/>
    </source>
</evidence>
<evidence type="ECO:0000313" key="3">
    <source>
        <dbReference type="Proteomes" id="UP000034140"/>
    </source>
</evidence>
<dbReference type="AlphaFoldDB" id="A0A0G0DMV4"/>
<name>A0A0G0DMV4_9BACT</name>
<organism evidence="2 3">
    <name type="scientific">candidate division WS6 bacterium GW2011_GWC1_36_11</name>
    <dbReference type="NCBI Taxonomy" id="1619090"/>
    <lineage>
        <taxon>Bacteria</taxon>
        <taxon>Candidatus Dojkabacteria</taxon>
    </lineage>
</organism>
<comment type="caution">
    <text evidence="2">The sequence shown here is derived from an EMBL/GenBank/DDBJ whole genome shotgun (WGS) entry which is preliminary data.</text>
</comment>
<proteinExistence type="predicted"/>
<reference evidence="2 3" key="1">
    <citation type="journal article" date="2015" name="Nature">
        <title>rRNA introns, odd ribosomes, and small enigmatic genomes across a large radiation of phyla.</title>
        <authorList>
            <person name="Brown C.T."/>
            <person name="Hug L.A."/>
            <person name="Thomas B.C."/>
            <person name="Sharon I."/>
            <person name="Castelle C.J."/>
            <person name="Singh A."/>
            <person name="Wilkins M.J."/>
            <person name="Williams K.H."/>
            <person name="Banfield J.F."/>
        </authorList>
    </citation>
    <scope>NUCLEOTIDE SEQUENCE [LARGE SCALE GENOMIC DNA]</scope>
</reference>
<sequence length="235" mass="28368">MEKAKLKTKDEFKAYRYIMLRKQLYLYLLMFLANDKNTNEDIIIDRNLTVINAVTTNIWWILTDALFNSIFLVLGDLFDVRYKVKGSLLQHLEKEDNWESSMEKQLKKHGLEKYMDIVRKLYTIRDKYIVHSQKITEDKFPFKLADIYKLENFLDEIEEKVLDQSIKDTDDYSFYKSENYKDDILQEFDHGMNTLCIDYFSINGELDKEAKRKKEKLAQESWERRNTLLKKKKHL</sequence>
<feature type="domain" description="HEPN AbiU2-like" evidence="1">
    <location>
        <begin position="57"/>
        <end position="181"/>
    </location>
</feature>
<dbReference type="EMBL" id="LBRE01000046">
    <property type="protein sequence ID" value="KKP90241.1"/>
    <property type="molecule type" value="Genomic_DNA"/>
</dbReference>
<dbReference type="Pfam" id="PF18734">
    <property type="entry name" value="HEPN_AbiU2"/>
    <property type="match status" value="1"/>
</dbReference>
<evidence type="ECO:0000259" key="1">
    <source>
        <dbReference type="Pfam" id="PF18734"/>
    </source>
</evidence>
<dbReference type="Proteomes" id="UP000034140">
    <property type="component" value="Unassembled WGS sequence"/>
</dbReference>